<evidence type="ECO:0000313" key="2">
    <source>
        <dbReference type="EMBL" id="KAF3170926.1"/>
    </source>
</evidence>
<proteinExistence type="predicted"/>
<sequence>MASNIPRPLFNLSTRKFGAPCHILDLPYDVYVEIFSHLSWKTHVVCMDVCTFWRQILLTPHAKAKRFSTDSNPRVHQMFKSVFLRHTSILEITHRNQEIVSVQFKRSMDEYDDSHYEKEDKVLWGLELWEPRHPILDDYLFSQGGPDDVTKEAIEFYRPLISGIKLIVLRERRHFSVGISMTRWMLDNTPKKLREVTLRGVIRLLANHVYKIPGLQEFSDSKFELLPNGVDDLSLLTVRGRLSRSGSETRIITIN</sequence>
<dbReference type="EMBL" id="WIWT01000180">
    <property type="protein sequence ID" value="KAF3197061.1"/>
    <property type="molecule type" value="Genomic_DNA"/>
</dbReference>
<feature type="domain" description="F-box" evidence="1">
    <location>
        <begin position="26"/>
        <end position="66"/>
    </location>
</feature>
<dbReference type="Proteomes" id="UP000472727">
    <property type="component" value="Unassembled WGS sequence"/>
</dbReference>
<dbReference type="Gene3D" id="1.20.1280.50">
    <property type="match status" value="1"/>
</dbReference>
<evidence type="ECO:0000313" key="4">
    <source>
        <dbReference type="EMBL" id="KAF3213617.1"/>
    </source>
</evidence>
<gene>
    <name evidence="4" type="ORF">TWF106_009454</name>
    <name evidence="3" type="ORF">TWF679_003741</name>
    <name evidence="2" type="ORF">TWF788_010095</name>
</gene>
<dbReference type="SUPFAM" id="SSF81383">
    <property type="entry name" value="F-box domain"/>
    <property type="match status" value="1"/>
</dbReference>
<evidence type="ECO:0000313" key="3">
    <source>
        <dbReference type="EMBL" id="KAF3197061.1"/>
    </source>
</evidence>
<evidence type="ECO:0000313" key="6">
    <source>
        <dbReference type="Proteomes" id="UP000479691"/>
    </source>
</evidence>
<dbReference type="Proteomes" id="UP000614610">
    <property type="component" value="Unassembled WGS sequence"/>
</dbReference>
<dbReference type="EMBL" id="JAABOE010000072">
    <property type="protein sequence ID" value="KAF3170926.1"/>
    <property type="molecule type" value="Genomic_DNA"/>
</dbReference>
<name>A0A6G1M5H1_ORBOL</name>
<dbReference type="EMBL" id="WIWS01000063">
    <property type="protein sequence ID" value="KAF3213617.1"/>
    <property type="molecule type" value="Genomic_DNA"/>
</dbReference>
<comment type="caution">
    <text evidence="4">The sequence shown here is derived from an EMBL/GenBank/DDBJ whole genome shotgun (WGS) entry which is preliminary data.</text>
</comment>
<dbReference type="SMART" id="SM00256">
    <property type="entry name" value="FBOX"/>
    <property type="match status" value="1"/>
</dbReference>
<evidence type="ECO:0000313" key="5">
    <source>
        <dbReference type="Proteomes" id="UP000472727"/>
    </source>
</evidence>
<dbReference type="InterPro" id="IPR001810">
    <property type="entry name" value="F-box_dom"/>
</dbReference>
<dbReference type="Proteomes" id="UP000479691">
    <property type="component" value="Unassembled WGS sequence"/>
</dbReference>
<dbReference type="Pfam" id="PF12937">
    <property type="entry name" value="F-box-like"/>
    <property type="match status" value="1"/>
</dbReference>
<accession>A0A6G1M5H1</accession>
<organism evidence="4 5">
    <name type="scientific">Orbilia oligospora</name>
    <name type="common">Nematode-trapping fungus</name>
    <name type="synonym">Arthrobotrys oligospora</name>
    <dbReference type="NCBI Taxonomy" id="2813651"/>
    <lineage>
        <taxon>Eukaryota</taxon>
        <taxon>Fungi</taxon>
        <taxon>Dikarya</taxon>
        <taxon>Ascomycota</taxon>
        <taxon>Pezizomycotina</taxon>
        <taxon>Orbiliomycetes</taxon>
        <taxon>Orbiliales</taxon>
        <taxon>Orbiliaceae</taxon>
        <taxon>Orbilia</taxon>
    </lineage>
</organism>
<evidence type="ECO:0000259" key="1">
    <source>
        <dbReference type="SMART" id="SM00256"/>
    </source>
</evidence>
<reference evidence="5 6" key="1">
    <citation type="submission" date="2019-06" db="EMBL/GenBank/DDBJ databases">
        <authorList>
            <person name="Palmer J.M."/>
        </authorList>
    </citation>
    <scope>NUCLEOTIDE SEQUENCE [LARGE SCALE GENOMIC DNA]</scope>
    <source>
        <strain evidence="4 5">TWF106</strain>
        <strain evidence="3">TWF679</strain>
        <strain evidence="2 6">TWF788</strain>
    </source>
</reference>
<protein>
    <recommendedName>
        <fullName evidence="1">F-box domain-containing protein</fullName>
    </recommendedName>
</protein>
<dbReference type="InterPro" id="IPR036047">
    <property type="entry name" value="F-box-like_dom_sf"/>
</dbReference>
<dbReference type="OrthoDB" id="3219396at2759"/>
<dbReference type="AlphaFoldDB" id="A0A6G1M5H1"/>